<evidence type="ECO:0000259" key="12">
    <source>
        <dbReference type="Pfam" id="PF07715"/>
    </source>
</evidence>
<organism evidence="13">
    <name type="scientific">Pseudomonas fluorescens (strain Q2-87)</name>
    <dbReference type="NCBI Taxonomy" id="1038922"/>
    <lineage>
        <taxon>Bacteria</taxon>
        <taxon>Pseudomonadati</taxon>
        <taxon>Pseudomonadota</taxon>
        <taxon>Gammaproteobacteria</taxon>
        <taxon>Pseudomonadales</taxon>
        <taxon>Pseudomonadaceae</taxon>
        <taxon>Pseudomonas</taxon>
    </lineage>
</organism>
<comment type="subcellular location">
    <subcellularLocation>
        <location evidence="1 8">Cell outer membrane</location>
        <topology evidence="1 8">Multi-pass membrane protein</topology>
    </subcellularLocation>
</comment>
<dbReference type="Proteomes" id="UP000007289">
    <property type="component" value="Chromosome"/>
</dbReference>
<evidence type="ECO:0000313" key="13">
    <source>
        <dbReference type="EMBL" id="EJL05428.1"/>
    </source>
</evidence>
<dbReference type="GO" id="GO:0009279">
    <property type="term" value="C:cell outer membrane"/>
    <property type="evidence" value="ECO:0007669"/>
    <property type="project" value="UniProtKB-SubCell"/>
</dbReference>
<dbReference type="InterPro" id="IPR000531">
    <property type="entry name" value="Beta-barrel_TonB"/>
</dbReference>
<evidence type="ECO:0000256" key="9">
    <source>
        <dbReference type="RuleBase" id="RU003357"/>
    </source>
</evidence>
<dbReference type="SUPFAM" id="SSF56935">
    <property type="entry name" value="Porins"/>
    <property type="match status" value="1"/>
</dbReference>
<dbReference type="Gene3D" id="2.170.130.10">
    <property type="entry name" value="TonB-dependent receptor, plug domain"/>
    <property type="match status" value="1"/>
</dbReference>
<dbReference type="PANTHER" id="PTHR47234">
    <property type="match status" value="1"/>
</dbReference>
<dbReference type="Gene3D" id="2.40.170.20">
    <property type="entry name" value="TonB-dependent receptor, beta-barrel domain"/>
    <property type="match status" value="1"/>
</dbReference>
<dbReference type="InterPro" id="IPR039426">
    <property type="entry name" value="TonB-dep_rcpt-like"/>
</dbReference>
<dbReference type="InterPro" id="IPR037066">
    <property type="entry name" value="Plug_dom_sf"/>
</dbReference>
<feature type="domain" description="TonB-dependent receptor-like beta-barrel" evidence="11">
    <location>
        <begin position="302"/>
        <end position="794"/>
    </location>
</feature>
<dbReference type="EMBL" id="AGBM01000001">
    <property type="protein sequence ID" value="EJL05428.1"/>
    <property type="molecule type" value="Genomic_DNA"/>
</dbReference>
<dbReference type="Pfam" id="PF00593">
    <property type="entry name" value="TonB_dep_Rec_b-barrel"/>
    <property type="match status" value="1"/>
</dbReference>
<dbReference type="PATRIC" id="fig|1038922.3.peg.2587"/>
<protein>
    <submittedName>
        <fullName evidence="13">TonB-dependent outermembrane receptor</fullName>
    </submittedName>
</protein>
<evidence type="ECO:0000256" key="4">
    <source>
        <dbReference type="ARBA" id="ARBA00022692"/>
    </source>
</evidence>
<dbReference type="PANTHER" id="PTHR47234:SF3">
    <property type="entry name" value="SECRETIN_TONB SHORT N-TERMINAL DOMAIN-CONTAINING PROTEIN"/>
    <property type="match status" value="1"/>
</dbReference>
<feature type="domain" description="TonB-dependent receptor plug" evidence="12">
    <location>
        <begin position="63"/>
        <end position="182"/>
    </location>
</feature>
<dbReference type="InterPro" id="IPR036942">
    <property type="entry name" value="Beta-barrel_TonB_sf"/>
</dbReference>
<comment type="caution">
    <text evidence="13">The sequence shown here is derived from an EMBL/GenBank/DDBJ whole genome shotgun (WGS) entry which is preliminary data.</text>
</comment>
<keyword evidence="3 8" id="KW-1134">Transmembrane beta strand</keyword>
<feature type="signal peptide" evidence="10">
    <location>
        <begin position="1"/>
        <end position="38"/>
    </location>
</feature>
<keyword evidence="5 9" id="KW-0798">TonB box</keyword>
<dbReference type="AlphaFoldDB" id="J2F8F5"/>
<keyword evidence="2 8" id="KW-0813">Transport</keyword>
<evidence type="ECO:0000256" key="6">
    <source>
        <dbReference type="ARBA" id="ARBA00023136"/>
    </source>
</evidence>
<evidence type="ECO:0000256" key="8">
    <source>
        <dbReference type="PROSITE-ProRule" id="PRU01360"/>
    </source>
</evidence>
<keyword evidence="10" id="KW-0732">Signal</keyword>
<accession>J2F8F5</accession>
<keyword evidence="13" id="KW-0675">Receptor</keyword>
<dbReference type="HOGENOM" id="CLU_010745_1_1_6"/>
<feature type="chain" id="PRO_5003747608" evidence="10">
    <location>
        <begin position="39"/>
        <end position="834"/>
    </location>
</feature>
<evidence type="ECO:0000256" key="5">
    <source>
        <dbReference type="ARBA" id="ARBA00023077"/>
    </source>
</evidence>
<reference evidence="13" key="1">
    <citation type="journal article" date="2012" name="PLoS Genet.">
        <title>Comparative Genomics of Plant-Associated Pseudomonas spp.: Insights into Diversity and Inheritance of Traits Involved in Multitrophic Interactions.</title>
        <authorList>
            <person name="Loper J.E."/>
            <person name="Hassan K.A."/>
            <person name="Mavrodi D.V."/>
            <person name="Davis E.W.II."/>
            <person name="Lim C.K."/>
            <person name="Shaffer B.T."/>
            <person name="Elbourne L.D."/>
            <person name="Stockwell V.O."/>
            <person name="Hartney S.L."/>
            <person name="Breakwell K."/>
            <person name="Henkels M.D."/>
            <person name="Tetu S.G."/>
            <person name="Rangel L.I."/>
            <person name="Kidarsa T.A."/>
            <person name="Wilson N.L."/>
            <person name="van de Mortel J.E."/>
            <person name="Song C."/>
            <person name="Blumhagen R."/>
            <person name="Radune D."/>
            <person name="Hostetler J.B."/>
            <person name="Brinkac L.M."/>
            <person name="Durkin A.S."/>
            <person name="Kluepfel D.A."/>
            <person name="Wechter W.P."/>
            <person name="Anderson A.J."/>
            <person name="Kim Y.C."/>
            <person name="Pierson L.S.III."/>
            <person name="Pierson E.A."/>
            <person name="Lindow S.E."/>
            <person name="Kobayashi D.Y."/>
            <person name="Raaijmakers J.M."/>
            <person name="Weller D.M."/>
            <person name="Thomashow L.S."/>
            <person name="Allen A.E."/>
            <person name="Paulsen I.T."/>
        </authorList>
    </citation>
    <scope>NUCLEOTIDE SEQUENCE [LARGE SCALE GENOMIC DNA]</scope>
    <source>
        <strain evidence="13">Q2-87</strain>
    </source>
</reference>
<evidence type="ECO:0000256" key="10">
    <source>
        <dbReference type="SAM" id="SignalP"/>
    </source>
</evidence>
<evidence type="ECO:0000256" key="2">
    <source>
        <dbReference type="ARBA" id="ARBA00022448"/>
    </source>
</evidence>
<comment type="similarity">
    <text evidence="8 9">Belongs to the TonB-dependent receptor family.</text>
</comment>
<keyword evidence="7 8" id="KW-0998">Cell outer membrane</keyword>
<dbReference type="Pfam" id="PF07715">
    <property type="entry name" value="Plug"/>
    <property type="match status" value="1"/>
</dbReference>
<dbReference type="InterPro" id="IPR012910">
    <property type="entry name" value="Plug_dom"/>
</dbReference>
<name>J2F8F5_PSEFQ</name>
<evidence type="ECO:0000256" key="1">
    <source>
        <dbReference type="ARBA" id="ARBA00004571"/>
    </source>
</evidence>
<evidence type="ECO:0000256" key="3">
    <source>
        <dbReference type="ARBA" id="ARBA00022452"/>
    </source>
</evidence>
<evidence type="ECO:0000256" key="7">
    <source>
        <dbReference type="ARBA" id="ARBA00023237"/>
    </source>
</evidence>
<dbReference type="RefSeq" id="WP_003182063.1">
    <property type="nucleotide sequence ID" value="NZ_CM001558.1"/>
</dbReference>
<keyword evidence="6 8" id="KW-0472">Membrane</keyword>
<sequence length="834" mass="89948">MSSCLNDPRTGRLGVPAYRPLLLPLSIACGLASFNLEAAESGAPTLGTVVVTGNRGTVERTVTSSPTPIDVVTGEQLRAVGKPSLLEALSKFIPSFNLPDRAGWDASGVVRSATLRGLTASHVLVLVNGKRRHTSATLNINGINSGAAPSDLDLIPVASVDHIEVLRDGAAAQYGSDAISGVINIILKQTTGGSSDTTLGQGYDGKRGTAQQALNYGFEVGEAGVLNVSFDTRYQERDNKAGSNGYSAHYYPQADGSPDPREADASHHTYKGYGLPRSQLADVGYNLDLPLNDAVTLYSFSTLATRENNDGQNFRLPSGRNTITTGPNGYPDGYSPYWLVNETDFQSAFGAKGEDFGGWAWDLSSTYGRNYAKQRTYNNQNPSLGENTPNQFTSGIYIADQLTSNLDLKNSYEIGLAKPLDVALGLEHRRESYETRAGSEASYIDGGYVFPAGHPRAGERPDPGAQVTNGITPEDAQKVSRNSVASYIDLGFYPIEQWYLGLAARYEHYNEGVGGTRSGKLSTRYEFNPVFAVRGTISNGFRAPSLANQIFTARSTGFDTINGVYQPYNYVILPVDSAGAQALGAESLKPERSTNFSLGFAVTPSEDVSLTVDGYVINLRDRLVLSERFQGPGVAALLDSIGVPATAGAQYFTNGANTRTSGVDVVGNYRQNLERYGSVRWTAALNYNHTKILSVNDTPSQLTALGSGYQLLGRQSQALITKTSPSSKMIFAADWAVDDFDVNLRLTRYGTYTEVNSSSDSSLDRDYSAKWITDLDVAYAINKQLTVALGAQNLFDKYPDHIGVSNSSFGDNWGSYSPFGFTGGYYYTRLQYAF</sequence>
<gene>
    <name evidence="13" type="ORF">PflQ2_2928</name>
</gene>
<proteinExistence type="inferred from homology"/>
<keyword evidence="4 8" id="KW-0812">Transmembrane</keyword>
<evidence type="ECO:0000259" key="11">
    <source>
        <dbReference type="Pfam" id="PF00593"/>
    </source>
</evidence>
<dbReference type="eggNOG" id="COG4771">
    <property type="taxonomic scope" value="Bacteria"/>
</dbReference>
<dbReference type="PROSITE" id="PS52016">
    <property type="entry name" value="TONB_DEPENDENT_REC_3"/>
    <property type="match status" value="1"/>
</dbReference>